<dbReference type="Proteomes" id="UP000191901">
    <property type="component" value="Chromosome"/>
</dbReference>
<name>A0A1Z3HT68_9CYAN</name>
<protein>
    <recommendedName>
        <fullName evidence="3">IS1 family transposase</fullName>
    </recommendedName>
</protein>
<proteinExistence type="predicted"/>
<organism evidence="1 2">
    <name type="scientific">Halomicronema hongdechloris C2206</name>
    <dbReference type="NCBI Taxonomy" id="1641165"/>
    <lineage>
        <taxon>Bacteria</taxon>
        <taxon>Bacillati</taxon>
        <taxon>Cyanobacteriota</taxon>
        <taxon>Cyanophyceae</taxon>
        <taxon>Nodosilineales</taxon>
        <taxon>Nodosilineaceae</taxon>
        <taxon>Halomicronema</taxon>
    </lineage>
</organism>
<dbReference type="EMBL" id="CP021983">
    <property type="protein sequence ID" value="ASC73521.1"/>
    <property type="molecule type" value="Genomic_DNA"/>
</dbReference>
<evidence type="ECO:0000313" key="2">
    <source>
        <dbReference type="Proteomes" id="UP000191901"/>
    </source>
</evidence>
<sequence length="124" mass="13768">MRCPHCQSQKTVKNGTARLKDQSTRQRYLCRDCGKRFNARTHTPLARLRTLASMVSAAINVRTEGLGVRATGRSFGKSHATIISWERRLAAHSGHWSPPAPEASEVTLEGDEVYTRVGENLPPL</sequence>
<dbReference type="KEGG" id="hhg:XM38_044880"/>
<evidence type="ECO:0000313" key="1">
    <source>
        <dbReference type="EMBL" id="ASC73521.1"/>
    </source>
</evidence>
<dbReference type="PANTHER" id="PTHR33293:SF1">
    <property type="entry name" value="INSERTION ELEMENT IS1 1 PROTEIN INSB-RELATED"/>
    <property type="match status" value="1"/>
</dbReference>
<dbReference type="PANTHER" id="PTHR33293">
    <property type="entry name" value="INSERTION ELEMENT IS1 1 PROTEIN INSB-RELATED"/>
    <property type="match status" value="1"/>
</dbReference>
<accession>A0A1Z3HT68</accession>
<keyword evidence="2" id="KW-1185">Reference proteome</keyword>
<evidence type="ECO:0008006" key="3">
    <source>
        <dbReference type="Google" id="ProtNLM"/>
    </source>
</evidence>
<dbReference type="InterPro" id="IPR051354">
    <property type="entry name" value="Transposase_27_IS1"/>
</dbReference>
<dbReference type="AlphaFoldDB" id="A0A1Z3HT68"/>
<reference evidence="1 2" key="1">
    <citation type="journal article" date="2016" name="Biochim. Biophys. Acta">
        <title>Characterization of red-shifted phycobilisomes isolated from the chlorophyll f-containing cyanobacterium Halomicronema hongdechloris.</title>
        <authorList>
            <person name="Li Y."/>
            <person name="Lin Y."/>
            <person name="Garvey C.J."/>
            <person name="Birch D."/>
            <person name="Corkery R.W."/>
            <person name="Loughlin P.C."/>
            <person name="Scheer H."/>
            <person name="Willows R.D."/>
            <person name="Chen M."/>
        </authorList>
    </citation>
    <scope>NUCLEOTIDE SEQUENCE [LARGE SCALE GENOMIC DNA]</scope>
    <source>
        <strain evidence="1 2">C2206</strain>
    </source>
</reference>
<gene>
    <name evidence="1" type="ORF">XM38_044880</name>
</gene>